<dbReference type="NCBIfam" id="TIGR00357">
    <property type="entry name" value="peptide-methionine (R)-S-oxide reductase MsrB"/>
    <property type="match status" value="1"/>
</dbReference>
<dbReference type="GO" id="GO:0006979">
    <property type="term" value="P:response to oxidative stress"/>
    <property type="evidence" value="ECO:0007669"/>
    <property type="project" value="InterPro"/>
</dbReference>
<comment type="cofactor">
    <cofactor evidence="5">
        <name>Zn(2+)</name>
        <dbReference type="ChEBI" id="CHEBI:29105"/>
    </cofactor>
    <text evidence="5">Binds 1 zinc ion per subunit.</text>
</comment>
<dbReference type="VEuPathDB" id="VectorBase:SSCA002746"/>
<sequence>MSSFVVDREALKQRLSSLEYNVTQNAITEEPFTGKFNEFWENGIYSCIVCDQQLFTSKTKYDSGCGWPAFFDSLDDRKLCFKPDHKKAPRIRTEITCSRCDAHLGHLFLNELKPKTGKRYCINSAALKFSHH</sequence>
<keyword evidence="5" id="KW-0479">Metal-binding</keyword>
<dbReference type="EMBL" id="JXLN01016056">
    <property type="protein sequence ID" value="KPM10916.1"/>
    <property type="molecule type" value="Genomic_DNA"/>
</dbReference>
<dbReference type="Pfam" id="PF01641">
    <property type="entry name" value="SelR"/>
    <property type="match status" value="1"/>
</dbReference>
<evidence type="ECO:0000313" key="6">
    <source>
        <dbReference type="EMBL" id="KPM10916.1"/>
    </source>
</evidence>
<dbReference type="PANTHER" id="PTHR10173">
    <property type="entry name" value="METHIONINE SULFOXIDE REDUCTASE"/>
    <property type="match status" value="1"/>
</dbReference>
<dbReference type="InterPro" id="IPR028427">
    <property type="entry name" value="Met_Sox_Rdtase_MsrB"/>
</dbReference>
<protein>
    <recommendedName>
        <fullName evidence="2 5">Peptide-methionine (R)-S-oxide reductase</fullName>
        <ecNumber evidence="2 5">1.8.4.12</ecNumber>
    </recommendedName>
</protein>
<dbReference type="GO" id="GO:0030091">
    <property type="term" value="P:protein repair"/>
    <property type="evidence" value="ECO:0007669"/>
    <property type="project" value="InterPro"/>
</dbReference>
<dbReference type="PANTHER" id="PTHR10173:SF52">
    <property type="entry name" value="METHIONINE-R-SULFOXIDE REDUCTASE B1"/>
    <property type="match status" value="1"/>
</dbReference>
<evidence type="ECO:0000313" key="7">
    <source>
        <dbReference type="Proteomes" id="UP000616769"/>
    </source>
</evidence>
<reference evidence="6 7" key="1">
    <citation type="journal article" date="2015" name="Parasit. Vectors">
        <title>Draft genome of the scabies mite.</title>
        <authorList>
            <person name="Rider S.D.Jr."/>
            <person name="Morgan M.S."/>
            <person name="Arlian L.G."/>
        </authorList>
    </citation>
    <scope>NUCLEOTIDE SEQUENCE [LARGE SCALE GENOMIC DNA]</scope>
    <source>
        <strain evidence="6">Arlian Lab</strain>
    </source>
</reference>
<dbReference type="PROSITE" id="PS51790">
    <property type="entry name" value="MSRB"/>
    <property type="match status" value="1"/>
</dbReference>
<evidence type="ECO:0000256" key="5">
    <source>
        <dbReference type="RuleBase" id="RU365044"/>
    </source>
</evidence>
<dbReference type="GO" id="GO:0033743">
    <property type="term" value="F:peptide-methionine (R)-S-oxide reductase activity"/>
    <property type="evidence" value="ECO:0007669"/>
    <property type="project" value="UniProtKB-EC"/>
</dbReference>
<dbReference type="AlphaFoldDB" id="A0A132AIU7"/>
<dbReference type="Gene3D" id="2.170.150.20">
    <property type="entry name" value="Peptide methionine sulfoxide reductase"/>
    <property type="match status" value="1"/>
</dbReference>
<evidence type="ECO:0000256" key="3">
    <source>
        <dbReference type="ARBA" id="ARBA00023002"/>
    </source>
</evidence>
<keyword evidence="3 5" id="KW-0560">Oxidoreductase</keyword>
<dbReference type="SUPFAM" id="SSF51316">
    <property type="entry name" value="Mss4-like"/>
    <property type="match status" value="1"/>
</dbReference>
<comment type="similarity">
    <text evidence="1 5">Belongs to the MsrB Met sulfoxide reductase family.</text>
</comment>
<dbReference type="InterPro" id="IPR011057">
    <property type="entry name" value="Mss4-like_sf"/>
</dbReference>
<proteinExistence type="inferred from homology"/>
<dbReference type="InterPro" id="IPR002579">
    <property type="entry name" value="Met_Sox_Rdtase_MsrB_dom"/>
</dbReference>
<evidence type="ECO:0000256" key="1">
    <source>
        <dbReference type="ARBA" id="ARBA00007174"/>
    </source>
</evidence>
<dbReference type="OrthoDB" id="44061at2759"/>
<comment type="caution">
    <text evidence="6">The sequence shown here is derived from an EMBL/GenBank/DDBJ whole genome shotgun (WGS) entry which is preliminary data.</text>
</comment>
<gene>
    <name evidence="6" type="ORF">QR98_0094810</name>
</gene>
<dbReference type="Proteomes" id="UP000616769">
    <property type="component" value="Unassembled WGS sequence"/>
</dbReference>
<dbReference type="GO" id="GO:0046872">
    <property type="term" value="F:metal ion binding"/>
    <property type="evidence" value="ECO:0007669"/>
    <property type="project" value="UniProtKB-KW"/>
</dbReference>
<name>A0A132AIU7_SARSC</name>
<evidence type="ECO:0000256" key="2">
    <source>
        <dbReference type="ARBA" id="ARBA00012499"/>
    </source>
</evidence>
<comment type="catalytic activity">
    <reaction evidence="4 5">
        <text>L-methionyl-[protein] + [thioredoxin]-disulfide + H2O = L-methionyl-(R)-S-oxide-[protein] + [thioredoxin]-dithiol</text>
        <dbReference type="Rhea" id="RHEA:24164"/>
        <dbReference type="Rhea" id="RHEA-COMP:10698"/>
        <dbReference type="Rhea" id="RHEA-COMP:10700"/>
        <dbReference type="Rhea" id="RHEA-COMP:12313"/>
        <dbReference type="Rhea" id="RHEA-COMP:12314"/>
        <dbReference type="ChEBI" id="CHEBI:15377"/>
        <dbReference type="ChEBI" id="CHEBI:16044"/>
        <dbReference type="ChEBI" id="CHEBI:29950"/>
        <dbReference type="ChEBI" id="CHEBI:45764"/>
        <dbReference type="ChEBI" id="CHEBI:50058"/>
        <dbReference type="EC" id="1.8.4.12"/>
    </reaction>
</comment>
<evidence type="ECO:0000256" key="4">
    <source>
        <dbReference type="ARBA" id="ARBA00048488"/>
    </source>
</evidence>
<comment type="function">
    <text evidence="5">Methionine-sulfoxide reductase that specifically reduces methionine (R)-sulfoxide back to methionine. While in many cases methionine oxidation is the result of random oxidation following oxidative stress, methionine oxidation is also a post-translational modification that takes place on specific residues.</text>
</comment>
<dbReference type="GO" id="GO:0005737">
    <property type="term" value="C:cytoplasm"/>
    <property type="evidence" value="ECO:0007669"/>
    <property type="project" value="TreeGrafter"/>
</dbReference>
<keyword evidence="5" id="KW-0862">Zinc</keyword>
<dbReference type="EC" id="1.8.4.12" evidence="2 5"/>
<accession>A0A132AIU7</accession>
<organism evidence="6 7">
    <name type="scientific">Sarcoptes scabiei</name>
    <name type="common">Itch mite</name>
    <name type="synonym">Acarus scabiei</name>
    <dbReference type="NCBI Taxonomy" id="52283"/>
    <lineage>
        <taxon>Eukaryota</taxon>
        <taxon>Metazoa</taxon>
        <taxon>Ecdysozoa</taxon>
        <taxon>Arthropoda</taxon>
        <taxon>Chelicerata</taxon>
        <taxon>Arachnida</taxon>
        <taxon>Acari</taxon>
        <taxon>Acariformes</taxon>
        <taxon>Sarcoptiformes</taxon>
        <taxon>Astigmata</taxon>
        <taxon>Psoroptidia</taxon>
        <taxon>Sarcoptoidea</taxon>
        <taxon>Sarcoptidae</taxon>
        <taxon>Sarcoptinae</taxon>
        <taxon>Sarcoptes</taxon>
    </lineage>
</organism>